<dbReference type="GO" id="GO:0004122">
    <property type="term" value="F:cystathionine beta-synthase activity"/>
    <property type="evidence" value="ECO:0007669"/>
    <property type="project" value="UniProtKB-EC"/>
</dbReference>
<dbReference type="InterPro" id="IPR046342">
    <property type="entry name" value="CBS_dom_sf"/>
</dbReference>
<dbReference type="SUPFAM" id="SSF53686">
    <property type="entry name" value="Tryptophan synthase beta subunit-like PLP-dependent enzymes"/>
    <property type="match status" value="1"/>
</dbReference>
<keyword evidence="5" id="KW-0663">Pyridoxal phosphate</keyword>
<dbReference type="InterPro" id="IPR050214">
    <property type="entry name" value="Cys_Synth/Cystath_Beta-Synth"/>
</dbReference>
<dbReference type="PANTHER" id="PTHR10314">
    <property type="entry name" value="CYSTATHIONINE BETA-SYNTHASE"/>
    <property type="match status" value="1"/>
</dbReference>
<organism evidence="8 9">
    <name type="scientific">Fasciolopsis buskii</name>
    <dbReference type="NCBI Taxonomy" id="27845"/>
    <lineage>
        <taxon>Eukaryota</taxon>
        <taxon>Metazoa</taxon>
        <taxon>Spiralia</taxon>
        <taxon>Lophotrochozoa</taxon>
        <taxon>Platyhelminthes</taxon>
        <taxon>Trematoda</taxon>
        <taxon>Digenea</taxon>
        <taxon>Plagiorchiida</taxon>
        <taxon>Echinostomata</taxon>
        <taxon>Echinostomatoidea</taxon>
        <taxon>Fasciolidae</taxon>
        <taxon>Fasciolopsis</taxon>
    </lineage>
</organism>
<dbReference type="CDD" id="cd01561">
    <property type="entry name" value="CBS_like"/>
    <property type="match status" value="1"/>
</dbReference>
<evidence type="ECO:0000259" key="7">
    <source>
        <dbReference type="Pfam" id="PF00291"/>
    </source>
</evidence>
<comment type="pathway">
    <text evidence="2">Amino-acid biosynthesis; L-cysteine biosynthesis; L-cysteine from L-homocysteine and L-serine: step 1/2.</text>
</comment>
<dbReference type="AlphaFoldDB" id="A0A8E0S0F7"/>
<dbReference type="FunFam" id="3.40.50.1100:FF:000003">
    <property type="entry name" value="Cystathionine beta-synthase"/>
    <property type="match status" value="1"/>
</dbReference>
<comment type="catalytic activity">
    <reaction evidence="6">
        <text>L-homocysteine + L-serine = L,L-cystathionine + H2O</text>
        <dbReference type="Rhea" id="RHEA:10112"/>
        <dbReference type="ChEBI" id="CHEBI:15377"/>
        <dbReference type="ChEBI" id="CHEBI:33384"/>
        <dbReference type="ChEBI" id="CHEBI:58161"/>
        <dbReference type="ChEBI" id="CHEBI:58199"/>
        <dbReference type="EC" id="4.2.1.22"/>
    </reaction>
</comment>
<dbReference type="GO" id="GO:0009069">
    <property type="term" value="P:serine family amino acid metabolic process"/>
    <property type="evidence" value="ECO:0007669"/>
    <property type="project" value="UniProtKB-ARBA"/>
</dbReference>
<evidence type="ECO:0000313" key="9">
    <source>
        <dbReference type="Proteomes" id="UP000728185"/>
    </source>
</evidence>
<dbReference type="Gene3D" id="3.10.580.10">
    <property type="entry name" value="CBS-domain"/>
    <property type="match status" value="1"/>
</dbReference>
<evidence type="ECO:0000256" key="2">
    <source>
        <dbReference type="ARBA" id="ARBA00005003"/>
    </source>
</evidence>
<gene>
    <name evidence="8" type="ORF">FBUS_08683</name>
</gene>
<comment type="cofactor">
    <cofactor evidence="1">
        <name>pyridoxal 5'-phosphate</name>
        <dbReference type="ChEBI" id="CHEBI:597326"/>
    </cofactor>
</comment>
<evidence type="ECO:0000256" key="4">
    <source>
        <dbReference type="ARBA" id="ARBA00012041"/>
    </source>
</evidence>
<evidence type="ECO:0000256" key="6">
    <source>
        <dbReference type="ARBA" id="ARBA00047490"/>
    </source>
</evidence>
<dbReference type="InterPro" id="IPR001926">
    <property type="entry name" value="TrpB-like_PALP"/>
</dbReference>
<dbReference type="GO" id="GO:0006534">
    <property type="term" value="P:cysteine metabolic process"/>
    <property type="evidence" value="ECO:0007669"/>
    <property type="project" value="UniProtKB-ARBA"/>
</dbReference>
<dbReference type="EC" id="4.2.1.22" evidence="4"/>
<keyword evidence="9" id="KW-1185">Reference proteome</keyword>
<dbReference type="EMBL" id="LUCM01001838">
    <property type="protein sequence ID" value="KAA0198282.1"/>
    <property type="molecule type" value="Genomic_DNA"/>
</dbReference>
<evidence type="ECO:0000256" key="3">
    <source>
        <dbReference type="ARBA" id="ARBA00007103"/>
    </source>
</evidence>
<evidence type="ECO:0000256" key="5">
    <source>
        <dbReference type="ARBA" id="ARBA00022898"/>
    </source>
</evidence>
<dbReference type="Proteomes" id="UP000728185">
    <property type="component" value="Unassembled WGS sequence"/>
</dbReference>
<dbReference type="GO" id="GO:0044272">
    <property type="term" value="P:sulfur compound biosynthetic process"/>
    <property type="evidence" value="ECO:0007669"/>
    <property type="project" value="UniProtKB-ARBA"/>
</dbReference>
<dbReference type="FunFam" id="3.40.50.1100:FF:000118">
    <property type="entry name" value="Related to CYS4-cystathionine beta-synthase"/>
    <property type="match status" value="1"/>
</dbReference>
<sequence length="528" mass="58656">MGDEIWTRPDLPSRCTYSEFTDIKRSPHFHNTYWARPRILKSSLDLIGCTPLVKLNSIPKCEGVECEVCKQDTTDCEQYDCSYLFIVAKCEFLNCGGSVKDRIAKRMVEEAERIGRLKPGDTIIEPTSGNTGIGLALVAAVKGYRCIIVMPEKMSKEKEFVLRGLGAEIVRTRTSANFDEEDSHVRIAERIKQKIGPTAHILNQYINPYNPIEHYDQTAEEILRDCTEPETQQVRLNVLVAGAGTGGTITGLSRKIKKLLPKCQIVGVDPEGSILADSTEENPQPYDVEGIGYDFIPTVLDRAGVDKWYKTADQESLIMARRIIREEGILCGGSSGSALVAALRAARDFNLGKNDRIVVIFPDSIRNYMTKFLSDGWMYNRGFIDFPAGEQFRSSWSHASLDELLHTLPKAVVVSGEQTIKNVVKKLTEASALRAVVQASDSDRSVLGVFHFVALQALLSGSVTPDDPIKNALDKGVRELPSTVSAQQLGRRLMIEPLVIVTDKKGESCMAWPMIYLSTSYVHIHRPT</sequence>
<evidence type="ECO:0000313" key="8">
    <source>
        <dbReference type="EMBL" id="KAA0198282.1"/>
    </source>
</evidence>
<name>A0A8E0S0F7_9TREM</name>
<comment type="similarity">
    <text evidence="3">Belongs to the cysteine synthase/cystathionine beta-synthase family.</text>
</comment>
<comment type="caution">
    <text evidence="8">The sequence shown here is derived from an EMBL/GenBank/DDBJ whole genome shotgun (WGS) entry which is preliminary data.</text>
</comment>
<dbReference type="OrthoDB" id="728at2759"/>
<proteinExistence type="inferred from homology"/>
<reference evidence="8" key="1">
    <citation type="submission" date="2019-05" db="EMBL/GenBank/DDBJ databases">
        <title>Annotation for the trematode Fasciolopsis buski.</title>
        <authorList>
            <person name="Choi Y.-J."/>
        </authorList>
    </citation>
    <scope>NUCLEOTIDE SEQUENCE</scope>
    <source>
        <strain evidence="8">HT</strain>
        <tissue evidence="8">Whole worm</tissue>
    </source>
</reference>
<dbReference type="InterPro" id="IPR036052">
    <property type="entry name" value="TrpB-like_PALP_sf"/>
</dbReference>
<feature type="domain" description="Tryptophan synthase beta chain-like PALP" evidence="7">
    <location>
        <begin position="47"/>
        <end position="363"/>
    </location>
</feature>
<dbReference type="Gene3D" id="3.40.50.1100">
    <property type="match status" value="2"/>
</dbReference>
<accession>A0A8E0S0F7</accession>
<evidence type="ECO:0000256" key="1">
    <source>
        <dbReference type="ARBA" id="ARBA00001933"/>
    </source>
</evidence>
<protein>
    <recommendedName>
        <fullName evidence="4">cystathionine beta-synthase</fullName>
        <ecNumber evidence="4">4.2.1.22</ecNumber>
    </recommendedName>
</protein>
<dbReference type="Pfam" id="PF00291">
    <property type="entry name" value="PALP"/>
    <property type="match status" value="1"/>
</dbReference>